<dbReference type="RefSeq" id="YP_001650958.1">
    <property type="nucleotide sequence ID" value="NC_010276.1"/>
</dbReference>
<accession>B0FDR6</accession>
<dbReference type="GeneID" id="5850465"/>
<dbReference type="Proteomes" id="UP000203316">
    <property type="component" value="Segment"/>
</dbReference>
<evidence type="ECO:0000313" key="2">
    <source>
        <dbReference type="Proteomes" id="UP000203316"/>
    </source>
</evidence>
<evidence type="ECO:0000313" key="1">
    <source>
        <dbReference type="EMBL" id="ABY65774.1"/>
    </source>
</evidence>
<dbReference type="EMBL" id="EU309041">
    <property type="protein sequence ID" value="ABY65774.1"/>
    <property type="molecule type" value="Genomic_DNA"/>
</dbReference>
<name>B0FDR6_9ABAC</name>
<reference evidence="1 2" key="1">
    <citation type="submission" date="2007-11" db="EMBL/GenBank/DDBJ databases">
        <title>Sequence and organization of Orgyia leucostigma nucleopolyhedrovirus genome.</title>
        <authorList>
            <person name="Eveleigh R.J.M."/>
            <person name="Lapointe R."/>
            <person name="Graham R.I."/>
            <person name="Lauzon H.A.M."/>
            <person name="Pavlik L."/>
            <person name="Arif B.M."/>
            <person name="Lucarotti C.J."/>
        </authorList>
    </citation>
    <scope>NUCLEOTIDE SEQUENCE [LARGE SCALE GENOMIC DNA]</scope>
    <source>
        <strain evidence="1">CFS-77</strain>
    </source>
</reference>
<dbReference type="KEGG" id="vg:5850465"/>
<dbReference type="OrthoDB" id="24008at10239"/>
<evidence type="ECO:0008006" key="3">
    <source>
        <dbReference type="Google" id="ProtNLM"/>
    </source>
</evidence>
<organism evidence="1 2">
    <name type="scientific">Orgyia leucostigma nucleopolyhedrovirus</name>
    <dbReference type="NCBI Taxonomy" id="490711"/>
    <lineage>
        <taxon>Viruses</taxon>
        <taxon>Viruses incertae sedis</taxon>
        <taxon>Naldaviricetes</taxon>
        <taxon>Lefavirales</taxon>
        <taxon>Baculoviridae</taxon>
        <taxon>Alphabaculovirus</taxon>
        <taxon>Alphabaculovirus orleucostigmae</taxon>
    </lineage>
</organism>
<sequence length="60" mass="7591">MKNLYAKCYFCEKIVYLHKKYTNKVSDLFFNKHRAVEKHDKIFCVKCYEWVYVHRLKRRQ</sequence>
<protein>
    <recommendedName>
        <fullName evidence="3">Ac43</fullName>
    </recommendedName>
</protein>
<proteinExistence type="predicted"/>
<keyword evidence="2" id="KW-1185">Reference proteome</keyword>